<protein>
    <submittedName>
        <fullName evidence="7">Putative Mg2+ transporter-C (MgtC) family protein</fullName>
    </submittedName>
</protein>
<evidence type="ECO:0000256" key="1">
    <source>
        <dbReference type="ARBA" id="ARBA00004651"/>
    </source>
</evidence>
<evidence type="ECO:0000313" key="8">
    <source>
        <dbReference type="Proteomes" id="UP000192980"/>
    </source>
</evidence>
<reference evidence="7 8" key="1">
    <citation type="submission" date="2017-04" db="EMBL/GenBank/DDBJ databases">
        <authorList>
            <person name="Afonso C.L."/>
            <person name="Miller P.J."/>
            <person name="Scott M.A."/>
            <person name="Spackman E."/>
            <person name="Goraichik I."/>
            <person name="Dimitrov K.M."/>
            <person name="Suarez D.L."/>
            <person name="Swayne D.E."/>
        </authorList>
    </citation>
    <scope>NUCLEOTIDE SEQUENCE [LARGE SCALE GENOMIC DNA]</scope>
    <source>
        <strain evidence="7 8">DSM 22418</strain>
    </source>
</reference>
<dbReference type="Pfam" id="PF02308">
    <property type="entry name" value="MgtC"/>
    <property type="match status" value="1"/>
</dbReference>
<dbReference type="AlphaFoldDB" id="A0A1X7JU05"/>
<keyword evidence="4" id="KW-0812">Transmembrane</keyword>
<organism evidence="7 8">
    <name type="scientific">Sphingobacterium psychroaquaticum</name>
    <dbReference type="NCBI Taxonomy" id="561061"/>
    <lineage>
        <taxon>Bacteria</taxon>
        <taxon>Pseudomonadati</taxon>
        <taxon>Bacteroidota</taxon>
        <taxon>Sphingobacteriia</taxon>
        <taxon>Sphingobacteriales</taxon>
        <taxon>Sphingobacteriaceae</taxon>
        <taxon>Sphingobacterium</taxon>
    </lineage>
</organism>
<evidence type="ECO:0000256" key="3">
    <source>
        <dbReference type="ARBA" id="ARBA00022475"/>
    </source>
</evidence>
<gene>
    <name evidence="7" type="ORF">SAMN05660862_2207</name>
</gene>
<dbReference type="EMBL" id="FXAU01000003">
    <property type="protein sequence ID" value="SMG31661.1"/>
    <property type="molecule type" value="Genomic_DNA"/>
</dbReference>
<dbReference type="Proteomes" id="UP000192980">
    <property type="component" value="Unassembled WGS sequence"/>
</dbReference>
<keyword evidence="3" id="KW-1003">Cell membrane</keyword>
<evidence type="ECO:0000256" key="5">
    <source>
        <dbReference type="ARBA" id="ARBA00022989"/>
    </source>
</evidence>
<evidence type="ECO:0000256" key="2">
    <source>
        <dbReference type="ARBA" id="ARBA00009298"/>
    </source>
</evidence>
<dbReference type="PRINTS" id="PR01837">
    <property type="entry name" value="MGTCSAPBPROT"/>
</dbReference>
<comment type="subcellular location">
    <subcellularLocation>
        <location evidence="1">Cell membrane</location>
        <topology evidence="1">Multi-pass membrane protein</topology>
    </subcellularLocation>
</comment>
<sequence>MISFDFDFESQILPILISIVCGAVVGFEREFKNKSAGFRTLILICFGSTIFTLLSRMGHLSDDRIAANIVTGIGFLGAGVIYHGKFSVQGLTTAAVIWTMAAIGMMIGFGHYGLALVLTGSMVVILSLFQKMELLLANVYFIRNIRVTFQDIQMSNLREFEVFMQEHQIKLNRKGMEKEGEHLTVLYEVTGTRKNIRRANEKIVSLDYVYAFTSI</sequence>
<keyword evidence="6" id="KW-0472">Membrane</keyword>
<dbReference type="PANTHER" id="PTHR33778">
    <property type="entry name" value="PROTEIN MGTC"/>
    <property type="match status" value="1"/>
</dbReference>
<dbReference type="STRING" id="561061.SAMN05660862_2207"/>
<proteinExistence type="inferred from homology"/>
<keyword evidence="8" id="KW-1185">Reference proteome</keyword>
<keyword evidence="5" id="KW-1133">Transmembrane helix</keyword>
<name>A0A1X7JU05_9SPHI</name>
<dbReference type="PANTHER" id="PTHR33778:SF1">
    <property type="entry name" value="MAGNESIUM TRANSPORTER YHID-RELATED"/>
    <property type="match status" value="1"/>
</dbReference>
<dbReference type="OrthoDB" id="9811198at2"/>
<evidence type="ECO:0000256" key="4">
    <source>
        <dbReference type="ARBA" id="ARBA00022692"/>
    </source>
</evidence>
<evidence type="ECO:0000256" key="6">
    <source>
        <dbReference type="ARBA" id="ARBA00023136"/>
    </source>
</evidence>
<dbReference type="RefSeq" id="WP_085472927.1">
    <property type="nucleotide sequence ID" value="NZ_CP038029.1"/>
</dbReference>
<dbReference type="InterPro" id="IPR049177">
    <property type="entry name" value="MgtC_SapB_SrpB_YhiD_N"/>
</dbReference>
<comment type="similarity">
    <text evidence="2">Belongs to the MgtC/SapB family.</text>
</comment>
<dbReference type="InterPro" id="IPR003416">
    <property type="entry name" value="MgtC/SapB/SrpB/YhiD_fam"/>
</dbReference>
<evidence type="ECO:0000313" key="7">
    <source>
        <dbReference type="EMBL" id="SMG31661.1"/>
    </source>
</evidence>
<accession>A0A1X7JU05</accession>
<dbReference type="GO" id="GO:0005886">
    <property type="term" value="C:plasma membrane"/>
    <property type="evidence" value="ECO:0007669"/>
    <property type="project" value="UniProtKB-SubCell"/>
</dbReference>